<evidence type="ECO:0000313" key="3">
    <source>
        <dbReference type="Proteomes" id="UP001172778"/>
    </source>
</evidence>
<dbReference type="EMBL" id="JARRAF010000035">
    <property type="protein sequence ID" value="MDK2126321.1"/>
    <property type="molecule type" value="Genomic_DNA"/>
</dbReference>
<evidence type="ECO:0000313" key="2">
    <source>
        <dbReference type="EMBL" id="MDK2126321.1"/>
    </source>
</evidence>
<comment type="caution">
    <text evidence="2">The sequence shown here is derived from an EMBL/GenBank/DDBJ whole genome shotgun (WGS) entry which is preliminary data.</text>
</comment>
<keyword evidence="3" id="KW-1185">Reference proteome</keyword>
<organism evidence="2 3">
    <name type="scientific">Parachitinimonas caeni</name>
    <dbReference type="NCBI Taxonomy" id="3031301"/>
    <lineage>
        <taxon>Bacteria</taxon>
        <taxon>Pseudomonadati</taxon>
        <taxon>Pseudomonadota</taxon>
        <taxon>Betaproteobacteria</taxon>
        <taxon>Neisseriales</taxon>
        <taxon>Chitinibacteraceae</taxon>
        <taxon>Parachitinimonas</taxon>
    </lineage>
</organism>
<dbReference type="Proteomes" id="UP001172778">
    <property type="component" value="Unassembled WGS sequence"/>
</dbReference>
<gene>
    <name evidence="2" type="ORF">PZA18_19945</name>
</gene>
<accession>A0ABT7E1Y5</accession>
<feature type="region of interest" description="Disordered" evidence="1">
    <location>
        <begin position="69"/>
        <end position="129"/>
    </location>
</feature>
<dbReference type="InterPro" id="IPR021455">
    <property type="entry name" value="DUF3106"/>
</dbReference>
<proteinExistence type="predicted"/>
<dbReference type="RefSeq" id="WP_284102648.1">
    <property type="nucleotide sequence ID" value="NZ_JARRAF010000035.1"/>
</dbReference>
<sequence length="129" mass="14919">MQLTPSQQQVLRPLAAEWDNFSAKKRSRFIKIADSYKTLTPQQQARVSERLKHWSTLSHEDRQRARENYKRLNELPPSERAQAKSRLKNQQELTRKNKATAPVIKAEQSRSQPVAPAPAYPEATKQISQ</sequence>
<evidence type="ECO:0000256" key="1">
    <source>
        <dbReference type="SAM" id="MobiDB-lite"/>
    </source>
</evidence>
<name>A0ABT7E1Y5_9NEIS</name>
<dbReference type="Pfam" id="PF11304">
    <property type="entry name" value="DUF3106"/>
    <property type="match status" value="1"/>
</dbReference>
<reference evidence="2" key="1">
    <citation type="submission" date="2023-03" db="EMBL/GenBank/DDBJ databases">
        <title>Chitinimonas shenzhenensis gen. nov., sp. nov., a novel member of family Burkholderiaceae isolated from activated sludge collected in Shen Zhen, China.</title>
        <authorList>
            <person name="Wang X."/>
        </authorList>
    </citation>
    <scope>NUCLEOTIDE SEQUENCE</scope>
    <source>
        <strain evidence="2">DQS-5</strain>
    </source>
</reference>
<protein>
    <submittedName>
        <fullName evidence="2">DUF3106 domain-containing protein</fullName>
    </submittedName>
</protein>